<reference evidence="11" key="1">
    <citation type="journal article" date="2022" name="bioRxiv">
        <title>Sequencing and chromosome-scale assembly of the giantPleurodeles waltlgenome.</title>
        <authorList>
            <person name="Brown T."/>
            <person name="Elewa A."/>
            <person name="Iarovenko S."/>
            <person name="Subramanian E."/>
            <person name="Araus A.J."/>
            <person name="Petzold A."/>
            <person name="Susuki M."/>
            <person name="Suzuki K.-i.T."/>
            <person name="Hayashi T."/>
            <person name="Toyoda A."/>
            <person name="Oliveira C."/>
            <person name="Osipova E."/>
            <person name="Leigh N.D."/>
            <person name="Simon A."/>
            <person name="Yun M.H."/>
        </authorList>
    </citation>
    <scope>NUCLEOTIDE SEQUENCE</scope>
    <source>
        <strain evidence="11">20211129_DDA</strain>
        <tissue evidence="11">Liver</tissue>
    </source>
</reference>
<accession>A0AAV7LSS0</accession>
<evidence type="ECO:0000256" key="8">
    <source>
        <dbReference type="ARBA" id="ARBA00023157"/>
    </source>
</evidence>
<gene>
    <name evidence="11" type="ORF">NDU88_007158</name>
</gene>
<name>A0AAV7LSS0_PLEWA</name>
<evidence type="ECO:0000256" key="3">
    <source>
        <dbReference type="ARBA" id="ARBA00022692"/>
    </source>
</evidence>
<evidence type="ECO:0000256" key="1">
    <source>
        <dbReference type="ARBA" id="ARBA00004167"/>
    </source>
</evidence>
<evidence type="ECO:0000313" key="12">
    <source>
        <dbReference type="Proteomes" id="UP001066276"/>
    </source>
</evidence>
<evidence type="ECO:0000313" key="11">
    <source>
        <dbReference type="EMBL" id="KAJ1094073.1"/>
    </source>
</evidence>
<dbReference type="Proteomes" id="UP001066276">
    <property type="component" value="Chromosome 11"/>
</dbReference>
<dbReference type="SMART" id="SM00082">
    <property type="entry name" value="LRRCT"/>
    <property type="match status" value="1"/>
</dbReference>
<comment type="subcellular location">
    <subcellularLocation>
        <location evidence="1">Membrane</location>
        <topology evidence="1">Single-pass membrane protein</topology>
    </subcellularLocation>
</comment>
<organism evidence="11 12">
    <name type="scientific">Pleurodeles waltl</name>
    <name type="common">Iberian ribbed newt</name>
    <dbReference type="NCBI Taxonomy" id="8319"/>
    <lineage>
        <taxon>Eukaryota</taxon>
        <taxon>Metazoa</taxon>
        <taxon>Chordata</taxon>
        <taxon>Craniata</taxon>
        <taxon>Vertebrata</taxon>
        <taxon>Euteleostomi</taxon>
        <taxon>Amphibia</taxon>
        <taxon>Batrachia</taxon>
        <taxon>Caudata</taxon>
        <taxon>Salamandroidea</taxon>
        <taxon>Salamandridae</taxon>
        <taxon>Pleurodelinae</taxon>
        <taxon>Pleurodeles</taxon>
    </lineage>
</organism>
<keyword evidence="8" id="KW-1015">Disulfide bond</keyword>
<keyword evidence="4" id="KW-0732">Signal</keyword>
<keyword evidence="3 9" id="KW-0812">Transmembrane</keyword>
<keyword evidence="5" id="KW-0130">Cell adhesion</keyword>
<dbReference type="InterPro" id="IPR000483">
    <property type="entry name" value="Cys-rich_flank_reg_C"/>
</dbReference>
<feature type="transmembrane region" description="Helical" evidence="9">
    <location>
        <begin position="205"/>
        <end position="229"/>
    </location>
</feature>
<dbReference type="AlphaFoldDB" id="A0AAV7LSS0"/>
<dbReference type="InterPro" id="IPR052313">
    <property type="entry name" value="GPIb-IX-V_Complex"/>
</dbReference>
<keyword evidence="2" id="KW-0433">Leucine-rich repeat</keyword>
<keyword evidence="12" id="KW-1185">Reference proteome</keyword>
<dbReference type="SUPFAM" id="SSF52058">
    <property type="entry name" value="L domain-like"/>
    <property type="match status" value="1"/>
</dbReference>
<keyword evidence="6 9" id="KW-1133">Transmembrane helix</keyword>
<comment type="caution">
    <text evidence="11">The sequence shown here is derived from an EMBL/GenBank/DDBJ whole genome shotgun (WGS) entry which is preliminary data.</text>
</comment>
<evidence type="ECO:0000256" key="6">
    <source>
        <dbReference type="ARBA" id="ARBA00022989"/>
    </source>
</evidence>
<proteinExistence type="predicted"/>
<protein>
    <recommendedName>
        <fullName evidence="10">LRRCT domain-containing protein</fullName>
    </recommendedName>
</protein>
<evidence type="ECO:0000259" key="10">
    <source>
        <dbReference type="SMART" id="SM00082"/>
    </source>
</evidence>
<evidence type="ECO:0000256" key="2">
    <source>
        <dbReference type="ARBA" id="ARBA00022614"/>
    </source>
</evidence>
<dbReference type="PANTHER" id="PTHR22650:SF7">
    <property type="entry name" value="PLATELET GLYCOPROTEIN IB BETA CHAIN"/>
    <property type="match status" value="1"/>
</dbReference>
<evidence type="ECO:0000256" key="5">
    <source>
        <dbReference type="ARBA" id="ARBA00022889"/>
    </source>
</evidence>
<dbReference type="EMBL" id="JANPWB010000015">
    <property type="protein sequence ID" value="KAJ1094073.1"/>
    <property type="molecule type" value="Genomic_DNA"/>
</dbReference>
<sequence length="266" mass="30497">MDRAYRSPATHHNAAHHTGCRASQATLTKSCTVLLEACEGPTRWCPGCSTQYGALIPGMEMRSWMLCLSLLALLPFAVSRCPPLCHCTSNIVDCGNQDLLEQNLPTSFPTSTEVIRLNQNRLATIPNGLFDNLRHLREVHLQQNPWNCDCTVLYLRTWMQKQQQRSLYKDVICTTPEKLRGRVVMYLTEDEVLATCQYWYCNMALISQLCLFVFIAIQAILLIFVIVFLRRFQKIAKEARRTAKELYQNADTYTYDNYPTYNHGGT</sequence>
<dbReference type="PANTHER" id="PTHR22650">
    <property type="entry name" value="GLYCOPROTEIN IB BETA"/>
    <property type="match status" value="1"/>
</dbReference>
<evidence type="ECO:0000256" key="4">
    <source>
        <dbReference type="ARBA" id="ARBA00022729"/>
    </source>
</evidence>
<feature type="domain" description="LRRCT" evidence="10">
    <location>
        <begin position="144"/>
        <end position="197"/>
    </location>
</feature>
<evidence type="ECO:0000256" key="9">
    <source>
        <dbReference type="SAM" id="Phobius"/>
    </source>
</evidence>
<keyword evidence="7 9" id="KW-0472">Membrane</keyword>
<dbReference type="InterPro" id="IPR032675">
    <property type="entry name" value="LRR_dom_sf"/>
</dbReference>
<evidence type="ECO:0000256" key="7">
    <source>
        <dbReference type="ARBA" id="ARBA00023136"/>
    </source>
</evidence>
<dbReference type="Gene3D" id="3.80.10.10">
    <property type="entry name" value="Ribonuclease Inhibitor"/>
    <property type="match status" value="1"/>
</dbReference>